<dbReference type="EMBL" id="LR134493">
    <property type="protein sequence ID" value="VEI66157.1"/>
    <property type="molecule type" value="Genomic_DNA"/>
</dbReference>
<dbReference type="EMBL" id="LR134155">
    <property type="protein sequence ID" value="VEA69796.1"/>
    <property type="molecule type" value="Genomic_DNA"/>
</dbReference>
<accession>A0A3S4Y056</accession>
<feature type="transmembrane region" description="Helical" evidence="1">
    <location>
        <begin position="6"/>
        <end position="24"/>
    </location>
</feature>
<gene>
    <name evidence="3" type="ORF">NCTC10036_02547</name>
    <name evidence="2" type="ORF">NCTC9419_01283</name>
</gene>
<sequence>MELIMLFSFLLFLFISIFSFYMHARFMAKRTIHPVRMIINS</sequence>
<evidence type="ECO:0000256" key="1">
    <source>
        <dbReference type="SAM" id="Phobius"/>
    </source>
</evidence>
<name>A0A3S4Y056_SERRU</name>
<protein>
    <submittedName>
        <fullName evidence="3">Uncharacterized protein</fullName>
    </submittedName>
</protein>
<organism evidence="3 5">
    <name type="scientific">Serratia rubidaea</name>
    <name type="common">Serratia marinorubra</name>
    <dbReference type="NCBI Taxonomy" id="61652"/>
    <lineage>
        <taxon>Bacteria</taxon>
        <taxon>Pseudomonadati</taxon>
        <taxon>Pseudomonadota</taxon>
        <taxon>Gammaproteobacteria</taxon>
        <taxon>Enterobacterales</taxon>
        <taxon>Yersiniaceae</taxon>
        <taxon>Serratia</taxon>
    </lineage>
</organism>
<dbReference type="AlphaFoldDB" id="A0A3S4Y056"/>
<keyword evidence="1" id="KW-1133">Transmembrane helix</keyword>
<keyword evidence="1" id="KW-0472">Membrane</keyword>
<keyword evidence="1" id="KW-0812">Transmembrane</keyword>
<dbReference type="Proteomes" id="UP000271603">
    <property type="component" value="Chromosome"/>
</dbReference>
<reference evidence="4 5" key="1">
    <citation type="submission" date="2018-12" db="EMBL/GenBank/DDBJ databases">
        <authorList>
            <consortium name="Pathogen Informatics"/>
        </authorList>
    </citation>
    <scope>NUCLEOTIDE SEQUENCE [LARGE SCALE GENOMIC DNA]</scope>
    <source>
        <strain evidence="3 5">NCTC10036</strain>
        <strain evidence="2 4">NCTC9419</strain>
    </source>
</reference>
<evidence type="ECO:0000313" key="4">
    <source>
        <dbReference type="Proteomes" id="UP000271603"/>
    </source>
</evidence>
<dbReference type="Proteomes" id="UP000281904">
    <property type="component" value="Chromosome"/>
</dbReference>
<evidence type="ECO:0000313" key="2">
    <source>
        <dbReference type="EMBL" id="VEA69796.1"/>
    </source>
</evidence>
<evidence type="ECO:0000313" key="3">
    <source>
        <dbReference type="EMBL" id="VEI66157.1"/>
    </source>
</evidence>
<proteinExistence type="predicted"/>
<evidence type="ECO:0000313" key="5">
    <source>
        <dbReference type="Proteomes" id="UP000281904"/>
    </source>
</evidence>